<dbReference type="InterPro" id="IPR050595">
    <property type="entry name" value="Bact_response_regulator"/>
</dbReference>
<dbReference type="EMBL" id="JAHHGZ010000003">
    <property type="protein sequence ID" value="MBW4666598.1"/>
    <property type="molecule type" value="Genomic_DNA"/>
</dbReference>
<dbReference type="AlphaFoldDB" id="A0A951UQN4"/>
<evidence type="ECO:0000313" key="5">
    <source>
        <dbReference type="Proteomes" id="UP000729701"/>
    </source>
</evidence>
<reference evidence="4" key="1">
    <citation type="submission" date="2021-05" db="EMBL/GenBank/DDBJ databases">
        <authorList>
            <person name="Pietrasiak N."/>
            <person name="Ward R."/>
            <person name="Stajich J.E."/>
            <person name="Kurbessoian T."/>
        </authorList>
    </citation>
    <scope>NUCLEOTIDE SEQUENCE</scope>
    <source>
        <strain evidence="4">GSE-NOS-MK-12-04C</strain>
    </source>
</reference>
<evidence type="ECO:0000256" key="2">
    <source>
        <dbReference type="PROSITE-ProRule" id="PRU00169"/>
    </source>
</evidence>
<dbReference type="Proteomes" id="UP000729701">
    <property type="component" value="Unassembled WGS sequence"/>
</dbReference>
<dbReference type="PANTHER" id="PTHR44591:SF3">
    <property type="entry name" value="RESPONSE REGULATORY DOMAIN-CONTAINING PROTEIN"/>
    <property type="match status" value="1"/>
</dbReference>
<dbReference type="SUPFAM" id="SSF52172">
    <property type="entry name" value="CheY-like"/>
    <property type="match status" value="1"/>
</dbReference>
<dbReference type="PROSITE" id="PS50110">
    <property type="entry name" value="RESPONSE_REGULATORY"/>
    <property type="match status" value="1"/>
</dbReference>
<dbReference type="PANTHER" id="PTHR44591">
    <property type="entry name" value="STRESS RESPONSE REGULATOR PROTEIN 1"/>
    <property type="match status" value="1"/>
</dbReference>
<reference evidence="4" key="2">
    <citation type="journal article" date="2022" name="Microbiol. Resour. Announc.">
        <title>Metagenome Sequencing to Explore Phylogenomics of Terrestrial Cyanobacteria.</title>
        <authorList>
            <person name="Ward R.D."/>
            <person name="Stajich J.E."/>
            <person name="Johansen J.R."/>
            <person name="Huntemann M."/>
            <person name="Clum A."/>
            <person name="Foster B."/>
            <person name="Foster B."/>
            <person name="Roux S."/>
            <person name="Palaniappan K."/>
            <person name="Varghese N."/>
            <person name="Mukherjee S."/>
            <person name="Reddy T.B.K."/>
            <person name="Daum C."/>
            <person name="Copeland A."/>
            <person name="Chen I.A."/>
            <person name="Ivanova N.N."/>
            <person name="Kyrpides N.C."/>
            <person name="Shapiro N."/>
            <person name="Eloe-Fadrosh E.A."/>
            <person name="Pietrasiak N."/>
        </authorList>
    </citation>
    <scope>NUCLEOTIDE SEQUENCE</scope>
    <source>
        <strain evidence="4">GSE-NOS-MK-12-04C</strain>
    </source>
</reference>
<dbReference type="Gene3D" id="3.40.50.2300">
    <property type="match status" value="1"/>
</dbReference>
<dbReference type="InterPro" id="IPR001789">
    <property type="entry name" value="Sig_transdc_resp-reg_receiver"/>
</dbReference>
<proteinExistence type="predicted"/>
<protein>
    <submittedName>
        <fullName evidence="4">Response regulator</fullName>
    </submittedName>
</protein>
<name>A0A951UQN4_9CYAN</name>
<evidence type="ECO:0000259" key="3">
    <source>
        <dbReference type="PROSITE" id="PS50110"/>
    </source>
</evidence>
<feature type="domain" description="Response regulatory" evidence="3">
    <location>
        <begin position="1"/>
        <end position="70"/>
    </location>
</feature>
<dbReference type="InterPro" id="IPR011006">
    <property type="entry name" value="CheY-like_superfamily"/>
</dbReference>
<evidence type="ECO:0000256" key="1">
    <source>
        <dbReference type="ARBA" id="ARBA00022553"/>
    </source>
</evidence>
<organism evidence="4 5">
    <name type="scientific">Cyanomargarita calcarea GSE-NOS-MK-12-04C</name>
    <dbReference type="NCBI Taxonomy" id="2839659"/>
    <lineage>
        <taxon>Bacteria</taxon>
        <taxon>Bacillati</taxon>
        <taxon>Cyanobacteriota</taxon>
        <taxon>Cyanophyceae</taxon>
        <taxon>Nostocales</taxon>
        <taxon>Cyanomargaritaceae</taxon>
        <taxon>Cyanomargarita</taxon>
    </lineage>
</organism>
<sequence length="72" mass="8006">MVIIDLRMPFLDGITTIRALKKMNPDVLIIAMSGSDTSEDKAKARECGVQDFLIKPFTANDLFSVLHRVLAI</sequence>
<comment type="caution">
    <text evidence="4">The sequence shown here is derived from an EMBL/GenBank/DDBJ whole genome shotgun (WGS) entry which is preliminary data.</text>
</comment>
<accession>A0A951UQN4</accession>
<evidence type="ECO:0000313" key="4">
    <source>
        <dbReference type="EMBL" id="MBW4666598.1"/>
    </source>
</evidence>
<feature type="modified residue" description="4-aspartylphosphate" evidence="2">
    <location>
        <position position="5"/>
    </location>
</feature>
<dbReference type="GO" id="GO:0000160">
    <property type="term" value="P:phosphorelay signal transduction system"/>
    <property type="evidence" value="ECO:0007669"/>
    <property type="project" value="InterPro"/>
</dbReference>
<gene>
    <name evidence="4" type="ORF">KME60_03935</name>
</gene>
<dbReference type="Pfam" id="PF00072">
    <property type="entry name" value="Response_reg"/>
    <property type="match status" value="1"/>
</dbReference>
<keyword evidence="1 2" id="KW-0597">Phosphoprotein</keyword>